<evidence type="ECO:0000313" key="4">
    <source>
        <dbReference type="Proteomes" id="UP001188597"/>
    </source>
</evidence>
<proteinExistence type="predicted"/>
<dbReference type="PANTHER" id="PTHR47587">
    <property type="entry name" value="OS05G0103500 PROTEIN"/>
    <property type="match status" value="1"/>
</dbReference>
<accession>A0AA88WYZ9</accession>
<sequence length="236" mass="26513">MAMDNSDDGISHNLVKQLADDGDKLKKKARKPKAKIPRDPPKSQAKIHQKQIPGDSETLKGPAAGWPLQPPLYLPVPPPPQSANSELDEIRSVLRESDKVVERLQKREEEVAKEVTQRAKDLHDKEFQLPYQKPMACLAEKNACLECYREHPKDPLKCANVVNNFADCARRVRQLMIMDHIVENFLQWQILRQPIHLNQKSGSMGFAIPWLGMIDPLGSRLTQSGSGLARVTHGGP</sequence>
<dbReference type="AlphaFoldDB" id="A0AA88WYZ9"/>
<keyword evidence="1" id="KW-0175">Coiled coil</keyword>
<keyword evidence="4" id="KW-1185">Reference proteome</keyword>
<feature type="compositionally biased region" description="Basic residues" evidence="2">
    <location>
        <begin position="25"/>
        <end position="35"/>
    </location>
</feature>
<feature type="region of interest" description="Disordered" evidence="2">
    <location>
        <begin position="1"/>
        <end position="85"/>
    </location>
</feature>
<evidence type="ECO:0000313" key="3">
    <source>
        <dbReference type="EMBL" id="KAK3036906.1"/>
    </source>
</evidence>
<name>A0AA88WYZ9_9ASTE</name>
<protein>
    <submittedName>
        <fullName evidence="3">Uncharacterized protein</fullName>
    </submittedName>
</protein>
<evidence type="ECO:0000256" key="1">
    <source>
        <dbReference type="SAM" id="Coils"/>
    </source>
</evidence>
<comment type="caution">
    <text evidence="3">The sequence shown here is derived from an EMBL/GenBank/DDBJ whole genome shotgun (WGS) entry which is preliminary data.</text>
</comment>
<evidence type="ECO:0000256" key="2">
    <source>
        <dbReference type="SAM" id="MobiDB-lite"/>
    </source>
</evidence>
<feature type="compositionally biased region" description="Pro residues" evidence="2">
    <location>
        <begin position="68"/>
        <end position="81"/>
    </location>
</feature>
<dbReference type="EMBL" id="JAVXUP010000134">
    <property type="protein sequence ID" value="KAK3036906.1"/>
    <property type="molecule type" value="Genomic_DNA"/>
</dbReference>
<dbReference type="Proteomes" id="UP001188597">
    <property type="component" value="Unassembled WGS sequence"/>
</dbReference>
<gene>
    <name evidence="3" type="ORF">RJ639_030871</name>
</gene>
<feature type="coiled-coil region" evidence="1">
    <location>
        <begin position="87"/>
        <end position="114"/>
    </location>
</feature>
<reference evidence="3" key="1">
    <citation type="submission" date="2022-12" db="EMBL/GenBank/DDBJ databases">
        <title>Draft genome assemblies for two species of Escallonia (Escalloniales).</title>
        <authorList>
            <person name="Chanderbali A."/>
            <person name="Dervinis C."/>
            <person name="Anghel I."/>
            <person name="Soltis D."/>
            <person name="Soltis P."/>
            <person name="Zapata F."/>
        </authorList>
    </citation>
    <scope>NUCLEOTIDE SEQUENCE</scope>
    <source>
        <strain evidence="3">UCBG64.0493</strain>
        <tissue evidence="3">Leaf</tissue>
    </source>
</reference>
<organism evidence="3 4">
    <name type="scientific">Escallonia herrerae</name>
    <dbReference type="NCBI Taxonomy" id="1293975"/>
    <lineage>
        <taxon>Eukaryota</taxon>
        <taxon>Viridiplantae</taxon>
        <taxon>Streptophyta</taxon>
        <taxon>Embryophyta</taxon>
        <taxon>Tracheophyta</taxon>
        <taxon>Spermatophyta</taxon>
        <taxon>Magnoliopsida</taxon>
        <taxon>eudicotyledons</taxon>
        <taxon>Gunneridae</taxon>
        <taxon>Pentapetalae</taxon>
        <taxon>asterids</taxon>
        <taxon>campanulids</taxon>
        <taxon>Escalloniales</taxon>
        <taxon>Escalloniaceae</taxon>
        <taxon>Escallonia</taxon>
    </lineage>
</organism>
<dbReference type="PANTHER" id="PTHR47587:SF2">
    <property type="entry name" value="OS05G0103500 PROTEIN"/>
    <property type="match status" value="1"/>
</dbReference>